<dbReference type="GO" id="GO:0033512">
    <property type="term" value="P:L-lysine catabolic process to acetyl-CoA via saccharopine"/>
    <property type="evidence" value="ECO:0007669"/>
    <property type="project" value="UniProtKB-UniPathway"/>
</dbReference>
<keyword evidence="6 12" id="KW-0808">Transferase</keyword>
<protein>
    <recommendedName>
        <fullName evidence="12">Dihydrolipoamide acetyltransferase component of pyruvate dehydrogenase complex</fullName>
        <ecNumber evidence="12">2.3.1.-</ecNumber>
    </recommendedName>
</protein>
<evidence type="ECO:0000256" key="6">
    <source>
        <dbReference type="ARBA" id="ARBA00022679"/>
    </source>
</evidence>
<dbReference type="InterPro" id="IPR011053">
    <property type="entry name" value="Single_hybrid_motif"/>
</dbReference>
<dbReference type="PROSITE" id="PS00189">
    <property type="entry name" value="LIPOYL"/>
    <property type="match status" value="1"/>
</dbReference>
<dbReference type="CDD" id="cd06849">
    <property type="entry name" value="lipoyl_domain"/>
    <property type="match status" value="1"/>
</dbReference>
<dbReference type="SUPFAM" id="SSF51230">
    <property type="entry name" value="Single hybrid motif"/>
    <property type="match status" value="1"/>
</dbReference>
<dbReference type="InterPro" id="IPR001078">
    <property type="entry name" value="2-oxoacid_DH_actylTfrase"/>
</dbReference>
<proteinExistence type="inferred from homology"/>
<evidence type="ECO:0000256" key="9">
    <source>
        <dbReference type="ARBA" id="ARBA00023315"/>
    </source>
</evidence>
<dbReference type="EC" id="2.3.1.-" evidence="12"/>
<dbReference type="RefSeq" id="WP_003022925.1">
    <property type="nucleotide sequence ID" value="NZ_CALGZU010000017.1"/>
</dbReference>
<feature type="region of interest" description="Disordered" evidence="13">
    <location>
        <begin position="77"/>
        <end position="112"/>
    </location>
</feature>
<keyword evidence="9 12" id="KW-0012">Acyltransferase</keyword>
<dbReference type="Gene3D" id="3.30.559.10">
    <property type="entry name" value="Chloramphenicol acetyltransferase-like domain"/>
    <property type="match status" value="1"/>
</dbReference>
<evidence type="ECO:0000256" key="11">
    <source>
        <dbReference type="ARBA" id="ARBA00064854"/>
    </source>
</evidence>
<feature type="compositionally biased region" description="Basic and acidic residues" evidence="13">
    <location>
        <begin position="87"/>
        <end position="96"/>
    </location>
</feature>
<dbReference type="FunFam" id="4.10.320.10:FF:000001">
    <property type="entry name" value="Dihydrolipoyllysine-residue succinyltransferase component of 2-oxoglutarate dehydrogenase complex"/>
    <property type="match status" value="1"/>
</dbReference>
<dbReference type="UniPathway" id="UPA00868">
    <property type="reaction ID" value="UER00840"/>
</dbReference>
<organism evidence="16">
    <name type="scientific">uncultured Citrobacter sp</name>
    <dbReference type="NCBI Taxonomy" id="200446"/>
    <lineage>
        <taxon>Bacteria</taxon>
        <taxon>Pseudomonadati</taxon>
        <taxon>Pseudomonadota</taxon>
        <taxon>Gammaproteobacteria</taxon>
        <taxon>Enterobacterales</taxon>
        <taxon>Enterobacteriaceae</taxon>
        <taxon>Citrobacter</taxon>
        <taxon>environmental samples</taxon>
    </lineage>
</organism>
<evidence type="ECO:0000256" key="4">
    <source>
        <dbReference type="ARBA" id="ARBA00007317"/>
    </source>
</evidence>
<evidence type="ECO:0000256" key="3">
    <source>
        <dbReference type="ARBA" id="ARBA00005145"/>
    </source>
</evidence>
<feature type="compositionally biased region" description="Low complexity" evidence="13">
    <location>
        <begin position="155"/>
        <end position="171"/>
    </location>
</feature>
<dbReference type="GO" id="GO:0005829">
    <property type="term" value="C:cytosol"/>
    <property type="evidence" value="ECO:0007669"/>
    <property type="project" value="TreeGrafter"/>
</dbReference>
<dbReference type="SUPFAM" id="SSF47005">
    <property type="entry name" value="Peripheral subunit-binding domain of 2-oxo acid dehydrogenase complex"/>
    <property type="match status" value="1"/>
</dbReference>
<dbReference type="InterPro" id="IPR023213">
    <property type="entry name" value="CAT-like_dom_sf"/>
</dbReference>
<comment type="subunit">
    <text evidence="11">Forms a 24-polypeptide structural core with octahedral symmetry. Part of the 2-oxoglutarate dehydrogenase (OGDH) complex composed of E1 (2-oxoglutarate dehydrogenase), E2 (dihydrolipoamide succinyltransferase) and E3 (dihydrolipoamide dehydrogenase); the complex contains multiple copies of the three enzymatic components (E1, E2 and E3). Interacts with SucA (via N-terminus), the E1 component of OGDH complex.</text>
</comment>
<dbReference type="Pfam" id="PF00198">
    <property type="entry name" value="2-oxoacid_dh"/>
    <property type="match status" value="1"/>
</dbReference>
<sequence>MSSVDILVPDLPESVADATVATWHKKPGDAVRRDEVLVEIETDKVVLEVPASADGILDAVLEDEGTTVTSRQILGRLREGNSTGKETSAKSEEKDSTPAQRQQASLAEQNNDALSPAIRRLLGEHNLEASAINGTGVGGRITREDVEKHLAKAPAAKAEAKAPAAAPAPQAQLGARGEKRVPMTRLRKRVAERLLEAKNSTAMLTTFNEVNMKPIMDLRKQYGDAFEKRHGIRLGFMSFYVKAVVEALKRYPEVNASIDGDDVVYHNYFDVSMAVSTPRGLVTPVLRDVDLLGMADIEKNIKELAVKGRDGKLTVEDLTGGNFTITNGGVFGSLMSTPIINPPQSAILGMHAIKDRPMAVDGKVEILPMMYLALSYDHRLIDGRESVGFLVTIKELLEDPTRLLLDV</sequence>
<feature type="domain" description="Lipoyl-binding" evidence="14">
    <location>
        <begin position="3"/>
        <end position="78"/>
    </location>
</feature>
<evidence type="ECO:0000256" key="5">
    <source>
        <dbReference type="ARBA" id="ARBA00022532"/>
    </source>
</evidence>
<evidence type="ECO:0000259" key="14">
    <source>
        <dbReference type="PROSITE" id="PS50968"/>
    </source>
</evidence>
<dbReference type="InterPro" id="IPR036625">
    <property type="entry name" value="E3-bd_dom_sf"/>
</dbReference>
<dbReference type="InterPro" id="IPR000089">
    <property type="entry name" value="Biotin_lipoyl"/>
</dbReference>
<evidence type="ECO:0000313" key="17">
    <source>
        <dbReference type="EMBL" id="SBV65759.1"/>
    </source>
</evidence>
<dbReference type="Gene3D" id="2.40.50.100">
    <property type="match status" value="1"/>
</dbReference>
<evidence type="ECO:0000256" key="10">
    <source>
        <dbReference type="ARBA" id="ARBA00052761"/>
    </source>
</evidence>
<dbReference type="InterPro" id="IPR003016">
    <property type="entry name" value="2-oxoA_DH_lipoyl-BS"/>
</dbReference>
<dbReference type="InterPro" id="IPR050537">
    <property type="entry name" value="2-oxoacid_dehydrogenase"/>
</dbReference>
<evidence type="ECO:0000259" key="15">
    <source>
        <dbReference type="PROSITE" id="PS51826"/>
    </source>
</evidence>
<keyword evidence="8" id="KW-0007">Acetylation</keyword>
<dbReference type="PROSITE" id="PS50968">
    <property type="entry name" value="BIOTINYL_LIPOYL"/>
    <property type="match status" value="1"/>
</dbReference>
<dbReference type="GO" id="GO:0004149">
    <property type="term" value="F:dihydrolipoyllysine-residue succinyltransferase activity"/>
    <property type="evidence" value="ECO:0007669"/>
    <property type="project" value="UniProtKB-EC"/>
</dbReference>
<evidence type="ECO:0000256" key="8">
    <source>
        <dbReference type="ARBA" id="ARBA00022990"/>
    </source>
</evidence>
<dbReference type="FunFam" id="2.40.50.100:FF:000015">
    <property type="entry name" value="Dihydrolipoyllysine-residue succinyltransferase component of 2-oxoglutarate dehydrogenase complex"/>
    <property type="match status" value="1"/>
</dbReference>
<dbReference type="EMBL" id="FLUA01000017">
    <property type="protein sequence ID" value="SBV61881.1"/>
    <property type="molecule type" value="Genomic_DNA"/>
</dbReference>
<gene>
    <name evidence="16" type="primary">sucB</name>
    <name evidence="16" type="ORF">KL86CIT2_200019</name>
    <name evidence="17" type="ORF">KM92CIT3_60577</name>
</gene>
<evidence type="ECO:0000256" key="1">
    <source>
        <dbReference type="ARBA" id="ARBA00001938"/>
    </source>
</evidence>
<name>A0A212I4Z4_9ENTR</name>
<dbReference type="GO" id="GO:0006099">
    <property type="term" value="P:tricarboxylic acid cycle"/>
    <property type="evidence" value="ECO:0007669"/>
    <property type="project" value="UniProtKB-KW"/>
</dbReference>
<dbReference type="Pfam" id="PF00364">
    <property type="entry name" value="Biotin_lipoyl"/>
    <property type="match status" value="1"/>
</dbReference>
<comment type="function">
    <text evidence="2">E2 component of the 2-oxoglutarate dehydrogenase (OGDH) complex which catalyzes the second step in the conversion of 2-oxoglutarate to succinyl-CoA and CO(2).</text>
</comment>
<dbReference type="AlphaFoldDB" id="A0A212I4Z4"/>
<keyword evidence="7 12" id="KW-0450">Lipoyl</keyword>
<evidence type="ECO:0000256" key="12">
    <source>
        <dbReference type="RuleBase" id="RU003423"/>
    </source>
</evidence>
<feature type="region of interest" description="Disordered" evidence="13">
    <location>
        <begin position="155"/>
        <end position="180"/>
    </location>
</feature>
<feature type="compositionally biased region" description="Polar residues" evidence="13">
    <location>
        <begin position="97"/>
        <end position="112"/>
    </location>
</feature>
<accession>A0A212I4Z4</accession>
<dbReference type="PROSITE" id="PS51826">
    <property type="entry name" value="PSBD"/>
    <property type="match status" value="1"/>
</dbReference>
<reference evidence="16" key="1">
    <citation type="submission" date="2016-04" db="EMBL/GenBank/DDBJ databases">
        <authorList>
            <person name="Evans L.H."/>
            <person name="Alamgir A."/>
            <person name="Owens N."/>
            <person name="Weber N.D."/>
            <person name="Virtaneva K."/>
            <person name="Barbian K."/>
            <person name="Babar A."/>
            <person name="Rosenke K."/>
        </authorList>
    </citation>
    <scope>NUCLEOTIDE SEQUENCE</scope>
    <source>
        <strain evidence="16">86-2</strain>
        <strain evidence="17">92-3</strain>
    </source>
</reference>
<feature type="domain" description="Peripheral subunit-binding (PSBD)" evidence="15">
    <location>
        <begin position="113"/>
        <end position="150"/>
    </location>
</feature>
<dbReference type="GeneID" id="86977329"/>
<evidence type="ECO:0000313" key="16">
    <source>
        <dbReference type="EMBL" id="SBV61881.1"/>
    </source>
</evidence>
<dbReference type="SUPFAM" id="SSF52777">
    <property type="entry name" value="CoA-dependent acyltransferases"/>
    <property type="match status" value="1"/>
</dbReference>
<dbReference type="PANTHER" id="PTHR43416">
    <property type="entry name" value="DIHYDROLIPOYLLYSINE-RESIDUE SUCCINYLTRANSFERASE COMPONENT OF 2-OXOGLUTARATE DEHYDROGENASE COMPLEX, MITOCHONDRIAL-RELATED"/>
    <property type="match status" value="1"/>
</dbReference>
<dbReference type="PANTHER" id="PTHR43416:SF5">
    <property type="entry name" value="DIHYDROLIPOYLLYSINE-RESIDUE SUCCINYLTRANSFERASE COMPONENT OF 2-OXOGLUTARATE DEHYDROGENASE COMPLEX, MITOCHONDRIAL"/>
    <property type="match status" value="1"/>
</dbReference>
<dbReference type="InterPro" id="IPR004167">
    <property type="entry name" value="PSBD"/>
</dbReference>
<dbReference type="Gene3D" id="4.10.320.10">
    <property type="entry name" value="E3-binding domain"/>
    <property type="match status" value="1"/>
</dbReference>
<comment type="pathway">
    <text evidence="3">Amino-acid degradation; L-lysine degradation via saccharopine pathway; glutaryl-CoA from L-lysine: step 6/6.</text>
</comment>
<evidence type="ECO:0000256" key="13">
    <source>
        <dbReference type="SAM" id="MobiDB-lite"/>
    </source>
</evidence>
<keyword evidence="5" id="KW-0816">Tricarboxylic acid cycle</keyword>
<comment type="catalytic activity">
    <reaction evidence="10">
        <text>N(6)-[(R)-dihydrolipoyl]-L-lysyl-[protein] + succinyl-CoA = N(6)-[(R)-S(8)-succinyldihydrolipoyl]-L-lysyl-[protein] + CoA</text>
        <dbReference type="Rhea" id="RHEA:15213"/>
        <dbReference type="Rhea" id="RHEA-COMP:10475"/>
        <dbReference type="Rhea" id="RHEA-COMP:20092"/>
        <dbReference type="ChEBI" id="CHEBI:57287"/>
        <dbReference type="ChEBI" id="CHEBI:57292"/>
        <dbReference type="ChEBI" id="CHEBI:83100"/>
        <dbReference type="ChEBI" id="CHEBI:83120"/>
        <dbReference type="EC" id="2.3.1.61"/>
    </reaction>
</comment>
<dbReference type="FunFam" id="3.30.559.10:FF:000005">
    <property type="entry name" value="Dihydrolipoyllysine-residue succinyltransferase component of 2-oxoglutarate dehydrogenase complex"/>
    <property type="match status" value="1"/>
</dbReference>
<comment type="cofactor">
    <cofactor evidence="1 12">
        <name>(R)-lipoate</name>
        <dbReference type="ChEBI" id="CHEBI:83088"/>
    </cofactor>
</comment>
<comment type="similarity">
    <text evidence="4 12">Belongs to the 2-oxoacid dehydrogenase family.</text>
</comment>
<evidence type="ECO:0000256" key="2">
    <source>
        <dbReference type="ARBA" id="ARBA00004052"/>
    </source>
</evidence>
<dbReference type="EMBL" id="FLUB01000018">
    <property type="protein sequence ID" value="SBV65759.1"/>
    <property type="molecule type" value="Genomic_DNA"/>
</dbReference>
<dbReference type="Pfam" id="PF02817">
    <property type="entry name" value="E3_binding"/>
    <property type="match status" value="1"/>
</dbReference>
<evidence type="ECO:0000256" key="7">
    <source>
        <dbReference type="ARBA" id="ARBA00022823"/>
    </source>
</evidence>